<protein>
    <recommendedName>
        <fullName evidence="8">N-(5'-phosphoribosyl)anthranilate isomerase</fullName>
        <shortName evidence="8">PRAI</shortName>
        <ecNumber evidence="8">5.3.1.24</ecNumber>
    </recommendedName>
</protein>
<feature type="domain" description="N-(5'phosphoribosyl) anthranilate isomerase (PRAI)" evidence="9">
    <location>
        <begin position="26"/>
        <end position="194"/>
    </location>
</feature>
<dbReference type="EMBL" id="PGCK01000011">
    <property type="protein sequence ID" value="MCD1295834.1"/>
    <property type="molecule type" value="Genomic_DNA"/>
</dbReference>
<sequence length="200" mass="21732">MTSINAGVDAIGFLVGITHEAEDRIEIISAKKIISSLPPFITSVAVTHLQDPYEIIDIMEDTGANAIQIQNDVTPETIETIKERSTGQKIIKCIHVTGPDCIENAMIFDTVADALILDSRTPGRLGGTGNVHDWNISKEIVKKVKSPVILAGGLNPENVKEAIEKVHPYAVDANSGLENKNGYKDIIKVRDFVKTAKSFL</sequence>
<dbReference type="PANTHER" id="PTHR42894:SF1">
    <property type="entry name" value="N-(5'-PHOSPHORIBOSYL)ANTHRANILATE ISOMERASE"/>
    <property type="match status" value="1"/>
</dbReference>
<name>A0AAP2RDW0_9EURY</name>
<gene>
    <name evidence="8" type="primary">trpF</name>
    <name evidence="10" type="ORF">CUJ83_12595</name>
</gene>
<evidence type="ECO:0000256" key="4">
    <source>
        <dbReference type="ARBA" id="ARBA00022605"/>
    </source>
</evidence>
<keyword evidence="7 8" id="KW-0413">Isomerase</keyword>
<evidence type="ECO:0000256" key="7">
    <source>
        <dbReference type="ARBA" id="ARBA00023235"/>
    </source>
</evidence>
<dbReference type="EC" id="5.3.1.24" evidence="8"/>
<dbReference type="InterPro" id="IPR013785">
    <property type="entry name" value="Aldolase_TIM"/>
</dbReference>
<evidence type="ECO:0000313" key="10">
    <source>
        <dbReference type="EMBL" id="MCD1295834.1"/>
    </source>
</evidence>
<dbReference type="PANTHER" id="PTHR42894">
    <property type="entry name" value="N-(5'-PHOSPHORIBOSYL)ANTHRANILATE ISOMERASE"/>
    <property type="match status" value="1"/>
</dbReference>
<dbReference type="SUPFAM" id="SSF51366">
    <property type="entry name" value="Ribulose-phoshate binding barrel"/>
    <property type="match status" value="1"/>
</dbReference>
<dbReference type="InterPro" id="IPR011060">
    <property type="entry name" value="RibuloseP-bd_barrel"/>
</dbReference>
<evidence type="ECO:0000256" key="5">
    <source>
        <dbReference type="ARBA" id="ARBA00022822"/>
    </source>
</evidence>
<keyword evidence="4 8" id="KW-0028">Amino-acid biosynthesis</keyword>
<comment type="similarity">
    <text evidence="3 8">Belongs to the TrpF family.</text>
</comment>
<dbReference type="CDD" id="cd00405">
    <property type="entry name" value="PRAI"/>
    <property type="match status" value="1"/>
</dbReference>
<dbReference type="AlphaFoldDB" id="A0AAP2RDW0"/>
<comment type="caution">
    <text evidence="10">The sequence shown here is derived from an EMBL/GenBank/DDBJ whole genome shotgun (WGS) entry which is preliminary data.</text>
</comment>
<dbReference type="InterPro" id="IPR001240">
    <property type="entry name" value="PRAI_dom"/>
</dbReference>
<evidence type="ECO:0000313" key="11">
    <source>
        <dbReference type="Proteomes" id="UP001320159"/>
    </source>
</evidence>
<dbReference type="Pfam" id="PF00697">
    <property type="entry name" value="PRAI"/>
    <property type="match status" value="1"/>
</dbReference>
<reference evidence="10 11" key="1">
    <citation type="submission" date="2017-11" db="EMBL/GenBank/DDBJ databases">
        <title>Isolation and Characterization of Family Methanocellaceae Species from Potential Methane Hydrate Area Offshore Southwestern Taiwan.</title>
        <authorList>
            <person name="Zhang W.-L."/>
            <person name="Chen W.-C."/>
            <person name="Lai M.-C."/>
            <person name="Chen S.-C."/>
        </authorList>
    </citation>
    <scope>NUCLEOTIDE SEQUENCE [LARGE SCALE GENOMIC DNA]</scope>
    <source>
        <strain evidence="10 11">CWC-04</strain>
    </source>
</reference>
<comment type="catalytic activity">
    <reaction evidence="1 8">
        <text>N-(5-phospho-beta-D-ribosyl)anthranilate = 1-(2-carboxyphenylamino)-1-deoxy-D-ribulose 5-phosphate</text>
        <dbReference type="Rhea" id="RHEA:21540"/>
        <dbReference type="ChEBI" id="CHEBI:18277"/>
        <dbReference type="ChEBI" id="CHEBI:58613"/>
        <dbReference type="EC" id="5.3.1.24"/>
    </reaction>
</comment>
<keyword evidence="6 8" id="KW-0057">Aromatic amino acid biosynthesis</keyword>
<dbReference type="HAMAP" id="MF_00135">
    <property type="entry name" value="PRAI"/>
    <property type="match status" value="1"/>
</dbReference>
<evidence type="ECO:0000259" key="9">
    <source>
        <dbReference type="Pfam" id="PF00697"/>
    </source>
</evidence>
<evidence type="ECO:0000256" key="8">
    <source>
        <dbReference type="HAMAP-Rule" id="MF_00135"/>
    </source>
</evidence>
<dbReference type="GO" id="GO:0000162">
    <property type="term" value="P:L-tryptophan biosynthetic process"/>
    <property type="evidence" value="ECO:0007669"/>
    <property type="project" value="UniProtKB-UniRule"/>
</dbReference>
<evidence type="ECO:0000256" key="6">
    <source>
        <dbReference type="ARBA" id="ARBA00023141"/>
    </source>
</evidence>
<evidence type="ECO:0000256" key="3">
    <source>
        <dbReference type="ARBA" id="ARBA00007571"/>
    </source>
</evidence>
<evidence type="ECO:0000256" key="1">
    <source>
        <dbReference type="ARBA" id="ARBA00001164"/>
    </source>
</evidence>
<accession>A0AAP2RDW0</accession>
<dbReference type="Gene3D" id="3.20.20.70">
    <property type="entry name" value="Aldolase class I"/>
    <property type="match status" value="1"/>
</dbReference>
<evidence type="ECO:0000256" key="2">
    <source>
        <dbReference type="ARBA" id="ARBA00004664"/>
    </source>
</evidence>
<comment type="pathway">
    <text evidence="2 8">Amino-acid biosynthesis; L-tryptophan biosynthesis; L-tryptophan from chorismate: step 3/5.</text>
</comment>
<keyword evidence="11" id="KW-1185">Reference proteome</keyword>
<dbReference type="GO" id="GO:0004640">
    <property type="term" value="F:phosphoribosylanthranilate isomerase activity"/>
    <property type="evidence" value="ECO:0007669"/>
    <property type="project" value="UniProtKB-UniRule"/>
</dbReference>
<proteinExistence type="inferred from homology"/>
<keyword evidence="5 8" id="KW-0822">Tryptophan biosynthesis</keyword>
<organism evidence="10 11">
    <name type="scientific">Methanooceanicella nereidis</name>
    <dbReference type="NCBI Taxonomy" id="2052831"/>
    <lineage>
        <taxon>Archaea</taxon>
        <taxon>Methanobacteriati</taxon>
        <taxon>Methanobacteriota</taxon>
        <taxon>Stenosarchaea group</taxon>
        <taxon>Methanomicrobia</taxon>
        <taxon>Methanocellales</taxon>
        <taxon>Methanocellaceae</taxon>
        <taxon>Methanooceanicella</taxon>
    </lineage>
</organism>
<dbReference type="InterPro" id="IPR044643">
    <property type="entry name" value="TrpF_fam"/>
</dbReference>
<dbReference type="Proteomes" id="UP001320159">
    <property type="component" value="Unassembled WGS sequence"/>
</dbReference>